<dbReference type="InterPro" id="IPR010260">
    <property type="entry name" value="AlpA"/>
</dbReference>
<evidence type="ECO:0000256" key="1">
    <source>
        <dbReference type="SAM" id="MobiDB-lite"/>
    </source>
</evidence>
<evidence type="ECO:0000313" key="3">
    <source>
        <dbReference type="EMBL" id="MDR6836558.1"/>
    </source>
</evidence>
<dbReference type="GO" id="GO:0003677">
    <property type="term" value="F:DNA binding"/>
    <property type="evidence" value="ECO:0007669"/>
    <property type="project" value="UniProtKB-KW"/>
</dbReference>
<dbReference type="Gene3D" id="1.10.238.160">
    <property type="match status" value="1"/>
</dbReference>
<organism evidence="2 5">
    <name type="scientific">Acidovorax delafieldii</name>
    <name type="common">Pseudomonas delafieldii</name>
    <dbReference type="NCBI Taxonomy" id="47920"/>
    <lineage>
        <taxon>Bacteria</taxon>
        <taxon>Pseudomonadati</taxon>
        <taxon>Pseudomonadota</taxon>
        <taxon>Betaproteobacteria</taxon>
        <taxon>Burkholderiales</taxon>
        <taxon>Comamonadaceae</taxon>
        <taxon>Acidovorax</taxon>
    </lineage>
</organism>
<protein>
    <submittedName>
        <fullName evidence="2">DNA-binding transcriptional regulator AlpA</fullName>
    </submittedName>
</protein>
<feature type="region of interest" description="Disordered" evidence="1">
    <location>
        <begin position="1"/>
        <end position="20"/>
    </location>
</feature>
<dbReference type="EMBL" id="JAVDTL010000002">
    <property type="protein sequence ID" value="MDR6766504.1"/>
    <property type="molecule type" value="Genomic_DNA"/>
</dbReference>
<dbReference type="EMBL" id="JAVDTS010000002">
    <property type="protein sequence ID" value="MDR6836558.1"/>
    <property type="molecule type" value="Genomic_DNA"/>
</dbReference>
<evidence type="ECO:0000313" key="5">
    <source>
        <dbReference type="Proteomes" id="UP001253458"/>
    </source>
</evidence>
<keyword evidence="4" id="KW-1185">Reference proteome</keyword>
<dbReference type="Proteomes" id="UP001253458">
    <property type="component" value="Unassembled WGS sequence"/>
</dbReference>
<dbReference type="RefSeq" id="WP_310046717.1">
    <property type="nucleotide sequence ID" value="NZ_JAVDTL010000002.1"/>
</dbReference>
<evidence type="ECO:0000313" key="4">
    <source>
        <dbReference type="Proteomes" id="UP001249076"/>
    </source>
</evidence>
<gene>
    <name evidence="2" type="ORF">J2W88_001769</name>
    <name evidence="3" type="ORF">J2W93_001386</name>
</gene>
<dbReference type="Proteomes" id="UP001249076">
    <property type="component" value="Unassembled WGS sequence"/>
</dbReference>
<dbReference type="Pfam" id="PF05930">
    <property type="entry name" value="Phage_AlpA"/>
    <property type="match status" value="1"/>
</dbReference>
<reference evidence="2 4" key="1">
    <citation type="submission" date="2023-07" db="EMBL/GenBank/DDBJ databases">
        <title>Sorghum-associated microbial communities from plants grown in Nebraska, USA.</title>
        <authorList>
            <person name="Schachtman D."/>
        </authorList>
    </citation>
    <scope>NUCLEOTIDE SEQUENCE</scope>
    <source>
        <strain evidence="3 4">BE105</strain>
        <strain evidence="2">BE69</strain>
    </source>
</reference>
<dbReference type="AlphaFoldDB" id="A0AAJ2BQG3"/>
<name>A0AAJ2BQG3_ACIDE</name>
<keyword evidence="2" id="KW-0238">DNA-binding</keyword>
<sequence length="72" mass="8480">MKRKEEAQIKEDQPMPSPTMPRLLTLEQVLELTTISRSTWYRGVKARVYPQAVKISARRRAWREDQIARLVA</sequence>
<feature type="compositionally biased region" description="Basic and acidic residues" evidence="1">
    <location>
        <begin position="1"/>
        <end position="13"/>
    </location>
</feature>
<evidence type="ECO:0000313" key="2">
    <source>
        <dbReference type="EMBL" id="MDR6766504.1"/>
    </source>
</evidence>
<proteinExistence type="predicted"/>
<accession>A0AAJ2BQG3</accession>
<comment type="caution">
    <text evidence="2">The sequence shown here is derived from an EMBL/GenBank/DDBJ whole genome shotgun (WGS) entry which is preliminary data.</text>
</comment>